<evidence type="ECO:0000256" key="2">
    <source>
        <dbReference type="ARBA" id="ARBA00022475"/>
    </source>
</evidence>
<keyword evidence="5 6" id="KW-0472">Membrane</keyword>
<feature type="transmembrane region" description="Helical" evidence="6">
    <location>
        <begin position="257"/>
        <end position="281"/>
    </location>
</feature>
<proteinExistence type="predicted"/>
<dbReference type="InterPro" id="IPR022791">
    <property type="entry name" value="L-PG_synthase/AglD"/>
</dbReference>
<name>A0A1G9IUC4_9RHOB</name>
<keyword evidence="8" id="KW-1185">Reference proteome</keyword>
<protein>
    <recommendedName>
        <fullName evidence="9">Lysylphosphatidylglycerol synthase TM region</fullName>
    </recommendedName>
</protein>
<accession>A0A1G9IUC4</accession>
<evidence type="ECO:0000256" key="1">
    <source>
        <dbReference type="ARBA" id="ARBA00004651"/>
    </source>
</evidence>
<comment type="subcellular location">
    <subcellularLocation>
        <location evidence="1">Cell membrane</location>
        <topology evidence="1">Multi-pass membrane protein</topology>
    </subcellularLocation>
</comment>
<evidence type="ECO:0000313" key="8">
    <source>
        <dbReference type="Proteomes" id="UP000199382"/>
    </source>
</evidence>
<dbReference type="AlphaFoldDB" id="A0A1G9IUC4"/>
<dbReference type="Proteomes" id="UP000199382">
    <property type="component" value="Unassembled WGS sequence"/>
</dbReference>
<feature type="transmembrane region" description="Helical" evidence="6">
    <location>
        <begin position="152"/>
        <end position="172"/>
    </location>
</feature>
<evidence type="ECO:0000256" key="4">
    <source>
        <dbReference type="ARBA" id="ARBA00022989"/>
    </source>
</evidence>
<keyword evidence="2" id="KW-1003">Cell membrane</keyword>
<dbReference type="Pfam" id="PF03706">
    <property type="entry name" value="LPG_synthase_TM"/>
    <property type="match status" value="1"/>
</dbReference>
<dbReference type="GO" id="GO:0005886">
    <property type="term" value="C:plasma membrane"/>
    <property type="evidence" value="ECO:0007669"/>
    <property type="project" value="UniProtKB-SubCell"/>
</dbReference>
<keyword evidence="3 6" id="KW-0812">Transmembrane</keyword>
<dbReference type="RefSeq" id="WP_093163145.1">
    <property type="nucleotide sequence ID" value="NZ_FNEK01000076.1"/>
</dbReference>
<dbReference type="OrthoDB" id="8111405at2"/>
<feature type="transmembrane region" description="Helical" evidence="6">
    <location>
        <begin position="122"/>
        <end position="146"/>
    </location>
</feature>
<dbReference type="EMBL" id="FNEK01000076">
    <property type="protein sequence ID" value="SDL28760.1"/>
    <property type="molecule type" value="Genomic_DNA"/>
</dbReference>
<dbReference type="PANTHER" id="PTHR40277">
    <property type="entry name" value="BLL5419 PROTEIN"/>
    <property type="match status" value="1"/>
</dbReference>
<gene>
    <name evidence="7" type="ORF">SAMN04488026_107624</name>
</gene>
<evidence type="ECO:0000256" key="5">
    <source>
        <dbReference type="ARBA" id="ARBA00023136"/>
    </source>
</evidence>
<evidence type="ECO:0008006" key="9">
    <source>
        <dbReference type="Google" id="ProtNLM"/>
    </source>
</evidence>
<evidence type="ECO:0000256" key="6">
    <source>
        <dbReference type="SAM" id="Phobius"/>
    </source>
</evidence>
<reference evidence="7 8" key="1">
    <citation type="submission" date="2016-10" db="EMBL/GenBank/DDBJ databases">
        <authorList>
            <person name="de Groot N.N."/>
        </authorList>
    </citation>
    <scope>NUCLEOTIDE SEQUENCE [LARGE SCALE GENOMIC DNA]</scope>
    <source>
        <strain evidence="7 8">DSM 25294</strain>
    </source>
</reference>
<dbReference type="PANTHER" id="PTHR40277:SF1">
    <property type="entry name" value="BLL5419 PROTEIN"/>
    <property type="match status" value="1"/>
</dbReference>
<organism evidence="7 8">
    <name type="scientific">Aliiruegeria lutimaris</name>
    <dbReference type="NCBI Taxonomy" id="571298"/>
    <lineage>
        <taxon>Bacteria</taxon>
        <taxon>Pseudomonadati</taxon>
        <taxon>Pseudomonadota</taxon>
        <taxon>Alphaproteobacteria</taxon>
        <taxon>Rhodobacterales</taxon>
        <taxon>Roseobacteraceae</taxon>
        <taxon>Aliiruegeria</taxon>
    </lineage>
</organism>
<sequence length="350" mass="35646">MKRLISIAVSLAILSIVWAMLDRGAIWAALKQTDPGLLALSLLWLVGLVGISALRLIALARVTDFFLPPRRALEATFVANTLNMVLPGKLGDLLKAASMAGAGAGEMPAALSLGAWEKLMDLVMLFVVAALASGFLGCAPVLTAFLALAGGAGLAVALVPGAIAFLAARMGVRGVKFADAWGAMVRRLRARPGGLATVVGMTALLWAGHLVQIAMMMTALGVSGDAGFWGQVLAMIPIAIVAGLVPLTFAGVGTRDAAIVTLFGGTIGGETAAALGVLFWLRYLVPGLLGLPLVPRYAGQIRAHLRARRVDAVAFGIDPAAAGNLPAGARGDGVASAARGADGPLGDHRG</sequence>
<feature type="transmembrane region" description="Helical" evidence="6">
    <location>
        <begin position="228"/>
        <end position="250"/>
    </location>
</feature>
<keyword evidence="4 6" id="KW-1133">Transmembrane helix</keyword>
<feature type="transmembrane region" description="Helical" evidence="6">
    <location>
        <begin position="193"/>
        <end position="216"/>
    </location>
</feature>
<evidence type="ECO:0000256" key="3">
    <source>
        <dbReference type="ARBA" id="ARBA00022692"/>
    </source>
</evidence>
<dbReference type="STRING" id="571298.SAMN04488026_107624"/>
<feature type="transmembrane region" description="Helical" evidence="6">
    <location>
        <begin position="35"/>
        <end position="58"/>
    </location>
</feature>
<evidence type="ECO:0000313" key="7">
    <source>
        <dbReference type="EMBL" id="SDL28760.1"/>
    </source>
</evidence>